<proteinExistence type="predicted"/>
<accession>A0A183BV82</accession>
<dbReference type="CDD" id="cd11711">
    <property type="entry name" value="GINS_A_Sld5"/>
    <property type="match status" value="1"/>
</dbReference>
<feature type="region of interest" description="Disordered" evidence="1">
    <location>
        <begin position="58"/>
        <end position="81"/>
    </location>
</feature>
<protein>
    <submittedName>
        <fullName evidence="3">DNA replication complex GINS protein SLD5</fullName>
    </submittedName>
</protein>
<evidence type="ECO:0000313" key="2">
    <source>
        <dbReference type="Proteomes" id="UP000050741"/>
    </source>
</evidence>
<reference evidence="2" key="1">
    <citation type="submission" date="2013-12" db="EMBL/GenBank/DDBJ databases">
        <authorList>
            <person name="Aslett M."/>
        </authorList>
    </citation>
    <scope>NUCLEOTIDE SEQUENCE [LARGE SCALE GENOMIC DNA]</scope>
    <source>
        <strain evidence="2">Lindley</strain>
    </source>
</reference>
<dbReference type="OrthoDB" id="338231at2759"/>
<dbReference type="AlphaFoldDB" id="A0A183BV82"/>
<dbReference type="SUPFAM" id="SSF158573">
    <property type="entry name" value="GINS helical bundle-like"/>
    <property type="match status" value="1"/>
</dbReference>
<dbReference type="Gene3D" id="3.40.5.60">
    <property type="match status" value="1"/>
</dbReference>
<evidence type="ECO:0000313" key="3">
    <source>
        <dbReference type="WBParaSite" id="GPLIN_000452000"/>
    </source>
</evidence>
<dbReference type="InterPro" id="IPR036224">
    <property type="entry name" value="GINS_bundle-like_dom_sf"/>
</dbReference>
<dbReference type="InterPro" id="IPR008591">
    <property type="entry name" value="GINS_Sld5"/>
</dbReference>
<dbReference type="GO" id="GO:0006261">
    <property type="term" value="P:DNA-templated DNA replication"/>
    <property type="evidence" value="ECO:0007669"/>
    <property type="project" value="InterPro"/>
</dbReference>
<dbReference type="PANTHER" id="PTHR21206:SF0">
    <property type="entry name" value="DNA REPLICATION COMPLEX GINS PROTEIN SLD5"/>
    <property type="match status" value="1"/>
</dbReference>
<feature type="compositionally biased region" description="Polar residues" evidence="1">
    <location>
        <begin position="34"/>
        <end position="45"/>
    </location>
</feature>
<dbReference type="PANTHER" id="PTHR21206">
    <property type="entry name" value="SLD5 PROTEIN"/>
    <property type="match status" value="1"/>
</dbReference>
<feature type="region of interest" description="Disordered" evidence="1">
    <location>
        <begin position="1"/>
        <end position="45"/>
    </location>
</feature>
<sequence length="299" mass="32491">MASPASVPLDDLVPSSSAPSSSSVPTASSGGGSHRSTAATQSSTVSGGILSAIDVLNVTDDGDGAGEEENENGRDGDGGDDDYWTVAELLKELIRAFLDESSSPKLLPEKLEMADKMVVQMAQIDKIIVASSSKNSLTCSAHRMELYRTEHIVNSYLRVRLRKIEQNPALALRDHSERVRRALQARRTGKRVPEQPALLEAREVQFAQRLLHANGALLRDTFLSLLPASMQHVPVPLTVSSGSQRVFVEVLKDNLDRVSVPSMADPNSDLLVSLDKGTRHMLPFHCVEELLDQGHVRLL</sequence>
<feature type="compositionally biased region" description="Acidic residues" evidence="1">
    <location>
        <begin position="60"/>
        <end position="70"/>
    </location>
</feature>
<reference evidence="2" key="2">
    <citation type="submission" date="2014-05" db="EMBL/GenBank/DDBJ databases">
        <title>The genome and life-stage specific transcriptomes of Globodera pallida elucidate key aspects of plant parasitism by a cyst nematode.</title>
        <authorList>
            <person name="Cotton J.A."/>
            <person name="Lilley C.J."/>
            <person name="Jones L.M."/>
            <person name="Kikuchi T."/>
            <person name="Reid A.J."/>
            <person name="Thorpe P."/>
            <person name="Tsai I.J."/>
            <person name="Beasley H."/>
            <person name="Blok V."/>
            <person name="Cock P.J.A."/>
            <person name="Van den Akker S.E."/>
            <person name="Holroyd N."/>
            <person name="Hunt M."/>
            <person name="Mantelin S."/>
            <person name="Naghra H."/>
            <person name="Pain A."/>
            <person name="Palomares-Rius J.E."/>
            <person name="Zarowiecki M."/>
            <person name="Berriman M."/>
            <person name="Jones J.T."/>
            <person name="Urwin P.E."/>
        </authorList>
    </citation>
    <scope>NUCLEOTIDE SEQUENCE [LARGE SCALE GENOMIC DNA]</scope>
    <source>
        <strain evidence="2">Lindley</strain>
    </source>
</reference>
<organism evidence="2 3">
    <name type="scientific">Globodera pallida</name>
    <name type="common">Potato cyst nematode worm</name>
    <name type="synonym">Heterodera pallida</name>
    <dbReference type="NCBI Taxonomy" id="36090"/>
    <lineage>
        <taxon>Eukaryota</taxon>
        <taxon>Metazoa</taxon>
        <taxon>Ecdysozoa</taxon>
        <taxon>Nematoda</taxon>
        <taxon>Chromadorea</taxon>
        <taxon>Rhabditida</taxon>
        <taxon>Tylenchina</taxon>
        <taxon>Tylenchomorpha</taxon>
        <taxon>Tylenchoidea</taxon>
        <taxon>Heteroderidae</taxon>
        <taxon>Heteroderinae</taxon>
        <taxon>Globodera</taxon>
    </lineage>
</organism>
<evidence type="ECO:0000256" key="1">
    <source>
        <dbReference type="SAM" id="MobiDB-lite"/>
    </source>
</evidence>
<dbReference type="GO" id="GO:0000727">
    <property type="term" value="P:double-strand break repair via break-induced replication"/>
    <property type="evidence" value="ECO:0007669"/>
    <property type="project" value="TreeGrafter"/>
</dbReference>
<dbReference type="GO" id="GO:0000811">
    <property type="term" value="C:GINS complex"/>
    <property type="evidence" value="ECO:0007669"/>
    <property type="project" value="TreeGrafter"/>
</dbReference>
<dbReference type="SUPFAM" id="SSF160059">
    <property type="entry name" value="PriA/YqbF domain"/>
    <property type="match status" value="1"/>
</dbReference>
<dbReference type="WBParaSite" id="GPLIN_000452000">
    <property type="protein sequence ID" value="GPLIN_000452000"/>
    <property type="gene ID" value="GPLIN_000452000"/>
</dbReference>
<dbReference type="InterPro" id="IPR038749">
    <property type="entry name" value="Sld5_GINS_A"/>
</dbReference>
<dbReference type="Gene3D" id="1.20.58.1030">
    <property type="match status" value="1"/>
</dbReference>
<name>A0A183BV82_GLOPA</name>
<reference evidence="3" key="3">
    <citation type="submission" date="2016-06" db="UniProtKB">
        <authorList>
            <consortium name="WormBaseParasite"/>
        </authorList>
    </citation>
    <scope>IDENTIFICATION</scope>
</reference>
<feature type="compositionally biased region" description="Low complexity" evidence="1">
    <location>
        <begin position="13"/>
        <end position="28"/>
    </location>
</feature>
<dbReference type="Proteomes" id="UP000050741">
    <property type="component" value="Unassembled WGS sequence"/>
</dbReference>
<keyword evidence="2" id="KW-1185">Reference proteome</keyword>